<evidence type="ECO:0000313" key="1">
    <source>
        <dbReference type="EMBL" id="EJK72644.1"/>
    </source>
</evidence>
<gene>
    <name evidence="1" type="ORF">THAOC_05806</name>
</gene>
<dbReference type="PANTHER" id="PTHR34309">
    <property type="entry name" value="SLR1406 PROTEIN"/>
    <property type="match status" value="1"/>
</dbReference>
<sequence>MSSTVGDEQILRQADALTSCGAQLVMAAAEKEARSHGWLVTIAIADAGGNPLLVKRMDGAFAASFQIAVEKARTAAMFEKKTGALEAMANVKDGESRTALLSAPFVLMCGGLPITSKGSTLGSIGVSGVAPDQDEMIASAGVTAITRILSSKL</sequence>
<dbReference type="PANTHER" id="PTHR34309:SF1">
    <property type="entry name" value="PROTEIN GLCG"/>
    <property type="match status" value="1"/>
</dbReference>
<dbReference type="InterPro" id="IPR038084">
    <property type="entry name" value="PduO/GlcC-like_sf"/>
</dbReference>
<keyword evidence="2" id="KW-1185">Reference proteome</keyword>
<dbReference type="AlphaFoldDB" id="K0T6F2"/>
<dbReference type="OMA" id="VAHVRMD"/>
<dbReference type="EMBL" id="AGNL01005530">
    <property type="protein sequence ID" value="EJK72644.1"/>
    <property type="molecule type" value="Genomic_DNA"/>
</dbReference>
<dbReference type="SUPFAM" id="SSF143744">
    <property type="entry name" value="GlcG-like"/>
    <property type="match status" value="1"/>
</dbReference>
<name>K0T6F2_THAOC</name>
<evidence type="ECO:0008006" key="3">
    <source>
        <dbReference type="Google" id="ProtNLM"/>
    </source>
</evidence>
<dbReference type="Proteomes" id="UP000266841">
    <property type="component" value="Unassembled WGS sequence"/>
</dbReference>
<organism evidence="1 2">
    <name type="scientific">Thalassiosira oceanica</name>
    <name type="common">Marine diatom</name>
    <dbReference type="NCBI Taxonomy" id="159749"/>
    <lineage>
        <taxon>Eukaryota</taxon>
        <taxon>Sar</taxon>
        <taxon>Stramenopiles</taxon>
        <taxon>Ochrophyta</taxon>
        <taxon>Bacillariophyta</taxon>
        <taxon>Coscinodiscophyceae</taxon>
        <taxon>Thalassiosirophycidae</taxon>
        <taxon>Thalassiosirales</taxon>
        <taxon>Thalassiosiraceae</taxon>
        <taxon>Thalassiosira</taxon>
    </lineage>
</organism>
<dbReference type="eggNOG" id="ENOG502SMVS">
    <property type="taxonomic scope" value="Eukaryota"/>
</dbReference>
<dbReference type="Gene3D" id="3.30.450.150">
    <property type="entry name" value="Haem-degrading domain"/>
    <property type="match status" value="1"/>
</dbReference>
<proteinExistence type="predicted"/>
<dbReference type="Pfam" id="PF03928">
    <property type="entry name" value="HbpS-like"/>
    <property type="match status" value="1"/>
</dbReference>
<accession>K0T6F2</accession>
<dbReference type="InterPro" id="IPR005624">
    <property type="entry name" value="PduO/GlcC-like"/>
</dbReference>
<reference evidence="1 2" key="1">
    <citation type="journal article" date="2012" name="Genome Biol.">
        <title>Genome and low-iron response of an oceanic diatom adapted to chronic iron limitation.</title>
        <authorList>
            <person name="Lommer M."/>
            <person name="Specht M."/>
            <person name="Roy A.S."/>
            <person name="Kraemer L."/>
            <person name="Andreson R."/>
            <person name="Gutowska M.A."/>
            <person name="Wolf J."/>
            <person name="Bergner S.V."/>
            <person name="Schilhabel M.B."/>
            <person name="Klostermeier U.C."/>
            <person name="Beiko R.G."/>
            <person name="Rosenstiel P."/>
            <person name="Hippler M."/>
            <person name="Laroche J."/>
        </authorList>
    </citation>
    <scope>NUCLEOTIDE SEQUENCE [LARGE SCALE GENOMIC DNA]</scope>
    <source>
        <strain evidence="1 2">CCMP1005</strain>
    </source>
</reference>
<dbReference type="OrthoDB" id="42058at2759"/>
<evidence type="ECO:0000313" key="2">
    <source>
        <dbReference type="Proteomes" id="UP000266841"/>
    </source>
</evidence>
<comment type="caution">
    <text evidence="1">The sequence shown here is derived from an EMBL/GenBank/DDBJ whole genome shotgun (WGS) entry which is preliminary data.</text>
</comment>
<dbReference type="InterPro" id="IPR052517">
    <property type="entry name" value="GlcG_carb_metab_protein"/>
</dbReference>
<protein>
    <recommendedName>
        <fullName evidence="3">Heme-binding protein</fullName>
    </recommendedName>
</protein>